<dbReference type="GO" id="GO:0003985">
    <property type="term" value="F:acetyl-CoA C-acetyltransferase activity"/>
    <property type="evidence" value="ECO:0007669"/>
    <property type="project" value="TreeGrafter"/>
</dbReference>
<sequence>MSLPKIVISSAVRSPIGAIGGGLADLQARDIAMPVFKAAVEQAKIGTDKVDYTTLGWVMNDPRSPNIARIVSDLNGVPVTSPGTTVMENCASGGAAIHDICRRLLLGEIKVGVAGGVESMSNVPRFLYEARNKGVMYGDMKLVDGLMGGLVDSTVGKKGELMGLLTERLVKKYNVSRETQDEVAFRSHANAIAAWEGGFFDYVLPITIKTRKGDKVVSKDEGPKKLDMAFFQKQKPYFMPEGGTITSANASSLNDGAAMVVLTTEEHAKAAGMPILGEIRAFGNIGVPKEYMGEGAFKIVPKLLEKANMTVEDFDFFEMNEAFAAVAGGALADVKGLKVEKLNQWGSGISLGHPVGATGARQVVDMIHQLGKRGKATGMTSRCVGGGIGSGEIIIRH</sequence>
<proteinExistence type="inferred from homology"/>
<evidence type="ECO:0008006" key="9">
    <source>
        <dbReference type="Google" id="ProtNLM"/>
    </source>
</evidence>
<dbReference type="AlphaFoldDB" id="A0A7S1M081"/>
<evidence type="ECO:0000256" key="3">
    <source>
        <dbReference type="ARBA" id="ARBA00023315"/>
    </source>
</evidence>
<protein>
    <recommendedName>
        <fullName evidence="9">Thiolase N-terminal domain-containing protein</fullName>
    </recommendedName>
</protein>
<gene>
    <name evidence="8" type="ORF">NDES1114_LOCUS16088</name>
</gene>
<dbReference type="InterPro" id="IPR016039">
    <property type="entry name" value="Thiolase-like"/>
</dbReference>
<evidence type="ECO:0000256" key="2">
    <source>
        <dbReference type="ARBA" id="ARBA00022679"/>
    </source>
</evidence>
<dbReference type="PANTHER" id="PTHR18919:SF107">
    <property type="entry name" value="ACETYL-COA ACETYLTRANSFERASE, CYTOSOLIC"/>
    <property type="match status" value="1"/>
</dbReference>
<dbReference type="InterPro" id="IPR020617">
    <property type="entry name" value="Thiolase_C"/>
</dbReference>
<evidence type="ECO:0000256" key="4">
    <source>
        <dbReference type="PIRSR" id="PIRSR000429-1"/>
    </source>
</evidence>
<dbReference type="EMBL" id="HBGF01024274">
    <property type="protein sequence ID" value="CAD9118558.1"/>
    <property type="molecule type" value="Transcribed_RNA"/>
</dbReference>
<dbReference type="Pfam" id="PF02803">
    <property type="entry name" value="Thiolase_C"/>
    <property type="match status" value="1"/>
</dbReference>
<feature type="domain" description="Thiolase C-terminal" evidence="7">
    <location>
        <begin position="274"/>
        <end position="394"/>
    </location>
</feature>
<reference evidence="8" key="1">
    <citation type="submission" date="2021-01" db="EMBL/GenBank/DDBJ databases">
        <authorList>
            <person name="Corre E."/>
            <person name="Pelletier E."/>
            <person name="Niang G."/>
            <person name="Scheremetjew M."/>
            <person name="Finn R."/>
            <person name="Kale V."/>
            <person name="Holt S."/>
            <person name="Cochrane G."/>
            <person name="Meng A."/>
            <person name="Brown T."/>
            <person name="Cohen L."/>
        </authorList>
    </citation>
    <scope>NUCLEOTIDE SEQUENCE</scope>
    <source>
        <strain evidence="8">CCAP 1951/1</strain>
    </source>
</reference>
<keyword evidence="3 5" id="KW-0012">Acyltransferase</keyword>
<dbReference type="CDD" id="cd00751">
    <property type="entry name" value="thiolase"/>
    <property type="match status" value="1"/>
</dbReference>
<evidence type="ECO:0000256" key="5">
    <source>
        <dbReference type="RuleBase" id="RU003557"/>
    </source>
</evidence>
<accession>A0A7S1M081</accession>
<feature type="active site" description="Proton acceptor" evidence="4">
    <location>
        <position position="353"/>
    </location>
</feature>
<evidence type="ECO:0000259" key="7">
    <source>
        <dbReference type="Pfam" id="PF02803"/>
    </source>
</evidence>
<feature type="domain" description="Thiolase N-terminal" evidence="6">
    <location>
        <begin position="6"/>
        <end position="266"/>
    </location>
</feature>
<dbReference type="Gene3D" id="3.40.47.10">
    <property type="match status" value="1"/>
</dbReference>
<keyword evidence="2 5" id="KW-0808">Transferase</keyword>
<dbReference type="Pfam" id="PF00108">
    <property type="entry name" value="Thiolase_N"/>
    <property type="match status" value="1"/>
</dbReference>
<dbReference type="PANTHER" id="PTHR18919">
    <property type="entry name" value="ACETYL-COA C-ACYLTRANSFERASE"/>
    <property type="match status" value="1"/>
</dbReference>
<dbReference type="GO" id="GO:0006635">
    <property type="term" value="P:fatty acid beta-oxidation"/>
    <property type="evidence" value="ECO:0007669"/>
    <property type="project" value="TreeGrafter"/>
</dbReference>
<comment type="similarity">
    <text evidence="1 5">Belongs to the thiolase-like superfamily. Thiolase family.</text>
</comment>
<feature type="active site" description="Acyl-thioester intermediate" evidence="4">
    <location>
        <position position="90"/>
    </location>
</feature>
<dbReference type="InterPro" id="IPR002155">
    <property type="entry name" value="Thiolase"/>
</dbReference>
<dbReference type="PIRSF" id="PIRSF000429">
    <property type="entry name" value="Ac-CoA_Ac_transf"/>
    <property type="match status" value="1"/>
</dbReference>
<evidence type="ECO:0000256" key="1">
    <source>
        <dbReference type="ARBA" id="ARBA00010982"/>
    </source>
</evidence>
<dbReference type="SUPFAM" id="SSF53901">
    <property type="entry name" value="Thiolase-like"/>
    <property type="match status" value="2"/>
</dbReference>
<name>A0A7S1M081_NEODS</name>
<dbReference type="InterPro" id="IPR020616">
    <property type="entry name" value="Thiolase_N"/>
</dbReference>
<feature type="active site" description="Proton acceptor" evidence="4">
    <location>
        <position position="383"/>
    </location>
</feature>
<evidence type="ECO:0000313" key="8">
    <source>
        <dbReference type="EMBL" id="CAD9118558.1"/>
    </source>
</evidence>
<organism evidence="8">
    <name type="scientific">Neobodo designis</name>
    <name type="common">Flagellated protozoan</name>
    <name type="synonym">Bodo designis</name>
    <dbReference type="NCBI Taxonomy" id="312471"/>
    <lineage>
        <taxon>Eukaryota</taxon>
        <taxon>Discoba</taxon>
        <taxon>Euglenozoa</taxon>
        <taxon>Kinetoplastea</taxon>
        <taxon>Metakinetoplastina</taxon>
        <taxon>Neobodonida</taxon>
        <taxon>Neobodo</taxon>
    </lineage>
</organism>
<dbReference type="NCBIfam" id="TIGR01930">
    <property type="entry name" value="AcCoA-C-Actrans"/>
    <property type="match status" value="1"/>
</dbReference>
<evidence type="ECO:0000259" key="6">
    <source>
        <dbReference type="Pfam" id="PF00108"/>
    </source>
</evidence>